<comment type="caution">
    <text evidence="4">The sequence shown here is derived from an EMBL/GenBank/DDBJ whole genome shotgun (WGS) entry which is preliminary data.</text>
</comment>
<dbReference type="Proteomes" id="UP000191008">
    <property type="component" value="Unassembled WGS sequence"/>
</dbReference>
<keyword evidence="2 3" id="KW-0040">ANK repeat</keyword>
<dbReference type="PANTHER" id="PTHR24189:SF50">
    <property type="entry name" value="ANKYRIN REPEAT AND SOCS BOX PROTEIN 2"/>
    <property type="match status" value="1"/>
</dbReference>
<dbReference type="SUPFAM" id="SSF48403">
    <property type="entry name" value="Ankyrin repeat"/>
    <property type="match status" value="1"/>
</dbReference>
<name>A0A1T1DVU0_9LEPT</name>
<dbReference type="PROSITE" id="PS50297">
    <property type="entry name" value="ANK_REP_REGION"/>
    <property type="match status" value="5"/>
</dbReference>
<evidence type="ECO:0000256" key="3">
    <source>
        <dbReference type="PROSITE-ProRule" id="PRU00023"/>
    </source>
</evidence>
<dbReference type="RefSeq" id="WP_082292796.1">
    <property type="nucleotide sequence ID" value="NZ_MVIT01000051.1"/>
</dbReference>
<evidence type="ECO:0000256" key="2">
    <source>
        <dbReference type="ARBA" id="ARBA00023043"/>
    </source>
</evidence>
<keyword evidence="1" id="KW-0677">Repeat</keyword>
<gene>
    <name evidence="4" type="ORF">B1J93_05195</name>
</gene>
<dbReference type="PRINTS" id="PR01415">
    <property type="entry name" value="ANKYRIN"/>
</dbReference>
<feature type="repeat" description="ANK" evidence="3">
    <location>
        <begin position="106"/>
        <end position="138"/>
    </location>
</feature>
<feature type="repeat" description="ANK" evidence="3">
    <location>
        <begin position="179"/>
        <end position="211"/>
    </location>
</feature>
<feature type="repeat" description="ANK" evidence="3">
    <location>
        <begin position="245"/>
        <end position="277"/>
    </location>
</feature>
<reference evidence="4 5" key="1">
    <citation type="submission" date="2017-02" db="EMBL/GenBank/DDBJ databases">
        <title>Comparative genomic analysis of Brazilian Leptospira kirschneri strains of different serogroups.</title>
        <authorList>
            <person name="Moreno L.Z."/>
            <person name="Miraglia F."/>
            <person name="Kremer F.S."/>
            <person name="Eslabao M.R."/>
            <person name="Lilenbaum W."/>
            <person name="Dellagostin O.A."/>
            <person name="Moreno A.M."/>
        </authorList>
    </citation>
    <scope>NUCLEOTIDE SEQUENCE [LARGE SCALE GENOMIC DNA]</scope>
    <source>
        <strain evidence="4 5">M110/06</strain>
    </source>
</reference>
<dbReference type="InterPro" id="IPR010780">
    <property type="entry name" value="DUF1375"/>
</dbReference>
<dbReference type="Pfam" id="PF13606">
    <property type="entry name" value="Ank_3"/>
    <property type="match status" value="1"/>
</dbReference>
<evidence type="ECO:0000313" key="5">
    <source>
        <dbReference type="Proteomes" id="UP000191008"/>
    </source>
</evidence>
<evidence type="ECO:0000256" key="1">
    <source>
        <dbReference type="ARBA" id="ARBA00022737"/>
    </source>
</evidence>
<sequence length="335" mass="37665">MNSNLDSPSNQDARKFPKLIYGGVQLWLDAPFTNEISLIFIIIDLPLCIVADTVLLPITIPLTANYYWKLPSTWRSGRLIVKIKKNDIAGVRKLIDLGADINLPYYDKTPLGYAVQEGNVEIVNLLLEKGANPNTKFDNHSLLIFAINQEIKTDKTQKFEITRLLVEKGKADLDISSSEGETPLHIAAGYGNLKLVQSFVEHGADINAKDENDQTPLHKAAIGWNLDVVKFLVHHGANLNSKDDNGQTPLHITTKWNEIKTIEYLLKQGADINSKDDNGQSPLFEAIRWNSIETIQYLLKHGADRNLKNRWGHTPLEHARKLLNQDAVKILEKNP</sequence>
<proteinExistence type="predicted"/>
<dbReference type="EMBL" id="MVIT01000051">
    <property type="protein sequence ID" value="OOV44978.1"/>
    <property type="molecule type" value="Genomic_DNA"/>
</dbReference>
<dbReference type="SMART" id="SM00248">
    <property type="entry name" value="ANK"/>
    <property type="match status" value="7"/>
</dbReference>
<organism evidence="4 5">
    <name type="scientific">Leptospira kirschneri serovar Pomona</name>
    <dbReference type="NCBI Taxonomy" id="561005"/>
    <lineage>
        <taxon>Bacteria</taxon>
        <taxon>Pseudomonadati</taxon>
        <taxon>Spirochaetota</taxon>
        <taxon>Spirochaetia</taxon>
        <taxon>Leptospirales</taxon>
        <taxon>Leptospiraceae</taxon>
        <taxon>Leptospira</taxon>
    </lineage>
</organism>
<dbReference type="PROSITE" id="PS50088">
    <property type="entry name" value="ANK_REPEAT"/>
    <property type="match status" value="5"/>
</dbReference>
<dbReference type="InterPro" id="IPR002110">
    <property type="entry name" value="Ankyrin_rpt"/>
</dbReference>
<dbReference type="InterPro" id="IPR050745">
    <property type="entry name" value="Multifunctional_regulatory"/>
</dbReference>
<dbReference type="Pfam" id="PF07119">
    <property type="entry name" value="DUF1375"/>
    <property type="match status" value="1"/>
</dbReference>
<protein>
    <submittedName>
        <fullName evidence="4">Uncharacterized protein</fullName>
    </submittedName>
</protein>
<dbReference type="InterPro" id="IPR036770">
    <property type="entry name" value="Ankyrin_rpt-contain_sf"/>
</dbReference>
<dbReference type="Pfam" id="PF12796">
    <property type="entry name" value="Ank_2"/>
    <property type="match status" value="2"/>
</dbReference>
<feature type="repeat" description="ANK" evidence="3">
    <location>
        <begin position="278"/>
        <end position="310"/>
    </location>
</feature>
<feature type="repeat" description="ANK" evidence="3">
    <location>
        <begin position="212"/>
        <end position="244"/>
    </location>
</feature>
<dbReference type="AlphaFoldDB" id="A0A1T1DVU0"/>
<accession>A0A1T1DVU0</accession>
<dbReference type="PANTHER" id="PTHR24189">
    <property type="entry name" value="MYOTROPHIN"/>
    <property type="match status" value="1"/>
</dbReference>
<dbReference type="Pfam" id="PF00023">
    <property type="entry name" value="Ank"/>
    <property type="match status" value="1"/>
</dbReference>
<dbReference type="Gene3D" id="1.25.40.20">
    <property type="entry name" value="Ankyrin repeat-containing domain"/>
    <property type="match status" value="3"/>
</dbReference>
<evidence type="ECO:0000313" key="4">
    <source>
        <dbReference type="EMBL" id="OOV44978.1"/>
    </source>
</evidence>